<feature type="transmembrane region" description="Helical" evidence="1">
    <location>
        <begin position="65"/>
        <end position="87"/>
    </location>
</feature>
<organism evidence="2">
    <name type="scientific">Escherichia coli</name>
    <dbReference type="NCBI Taxonomy" id="562"/>
    <lineage>
        <taxon>Bacteria</taxon>
        <taxon>Pseudomonadati</taxon>
        <taxon>Pseudomonadota</taxon>
        <taxon>Gammaproteobacteria</taxon>
        <taxon>Enterobacterales</taxon>
        <taxon>Enterobacteriaceae</taxon>
        <taxon>Escherichia</taxon>
    </lineage>
</organism>
<keyword evidence="2" id="KW-0614">Plasmid</keyword>
<protein>
    <submittedName>
        <fullName evidence="2">YcaA</fullName>
    </submittedName>
</protein>
<proteinExistence type="predicted"/>
<keyword evidence="1" id="KW-0812">Transmembrane</keyword>
<gene>
    <name evidence="2" type="primary">ycaA</name>
</gene>
<dbReference type="EMBL" id="MK492260">
    <property type="protein sequence ID" value="QGJ80680.1"/>
    <property type="molecule type" value="Genomic_DNA"/>
</dbReference>
<feature type="transmembrane region" description="Helical" evidence="1">
    <location>
        <begin position="188"/>
        <end position="206"/>
    </location>
</feature>
<feature type="transmembrane region" description="Helical" evidence="1">
    <location>
        <begin position="37"/>
        <end position="59"/>
    </location>
</feature>
<keyword evidence="1" id="KW-0472">Membrane</keyword>
<feature type="transmembrane region" description="Helical" evidence="1">
    <location>
        <begin position="147"/>
        <end position="168"/>
    </location>
</feature>
<dbReference type="SMR" id="A0A649UQJ9"/>
<accession>A0A649UQJ9</accession>
<sequence>MMYRVNHIMRTINEMSSYTPHMKVNRIAERLSKVQKISFCISVISFFLLAIITLTYGPFNTKSNLSFISALSLYFINVIMGVTYLSVPVINTIKYIYNFKGEVVNELIYDIDSDEQHIEALLPYSLEELTYVSNCIQVRIPKIKSKCFLWGGGKTAIISILCLSYSAICIVNGGSIDGIFVGETGDKIIVAIMFFILYTSLMNMFFKQKLLYLQNLKMIIDMTIKIKRNFT</sequence>
<name>A0A649UQJ9_ECOLX</name>
<evidence type="ECO:0000256" key="1">
    <source>
        <dbReference type="SAM" id="Phobius"/>
    </source>
</evidence>
<reference evidence="2" key="1">
    <citation type="submission" date="2019-02" db="EMBL/GenBank/DDBJ databases">
        <authorList>
            <person name="Lesterlin C."/>
        </authorList>
    </citation>
    <scope>NUCLEOTIDE SEQUENCE</scope>
    <source>
        <strain evidence="2">MG1655 K12</strain>
        <plasmid evidence="2">F-Tn10</plasmid>
    </source>
</reference>
<keyword evidence="1" id="KW-1133">Transmembrane helix</keyword>
<geneLocation type="plasmid" evidence="2">
    <name>F-Tn10</name>
</geneLocation>
<dbReference type="AlphaFoldDB" id="A0A649UQJ9"/>
<evidence type="ECO:0000313" key="2">
    <source>
        <dbReference type="EMBL" id="QGJ80680.1"/>
    </source>
</evidence>